<dbReference type="PANTHER" id="PTHR31458">
    <property type="entry name" value="POLYGALACTURONASE 1 BETA-LIKE PROTEIN 2"/>
    <property type="match status" value="1"/>
</dbReference>
<evidence type="ECO:0000256" key="1">
    <source>
        <dbReference type="ARBA" id="ARBA00004191"/>
    </source>
</evidence>
<keyword evidence="8" id="KW-1185">Reference proteome</keyword>
<dbReference type="PROSITE" id="PS51277">
    <property type="entry name" value="BURP"/>
    <property type="match status" value="1"/>
</dbReference>
<keyword evidence="5" id="KW-0732">Signal</keyword>
<comment type="subcellular location">
    <subcellularLocation>
        <location evidence="1">Secreted</location>
        <location evidence="1">Cell wall</location>
    </subcellularLocation>
    <subcellularLocation>
        <location evidence="2">Secreted</location>
        <location evidence="2">Extracellular space</location>
        <location evidence="2">Apoplast</location>
    </subcellularLocation>
</comment>
<dbReference type="InterPro" id="IPR004873">
    <property type="entry name" value="BURP_dom"/>
</dbReference>
<name>A0A6A4Q479_LUPAL</name>
<evidence type="ECO:0000313" key="8">
    <source>
        <dbReference type="Proteomes" id="UP000447434"/>
    </source>
</evidence>
<keyword evidence="3" id="KW-0964">Secreted</keyword>
<dbReference type="SMART" id="SM01045">
    <property type="entry name" value="BURP"/>
    <property type="match status" value="1"/>
</dbReference>
<evidence type="ECO:0000256" key="6">
    <source>
        <dbReference type="ARBA" id="ARBA00023180"/>
    </source>
</evidence>
<dbReference type="AlphaFoldDB" id="A0A6A4Q479"/>
<proteinExistence type="predicted"/>
<keyword evidence="6" id="KW-0325">Glycoprotein</keyword>
<dbReference type="EMBL" id="WOCE01000008">
    <property type="protein sequence ID" value="KAE9608502.1"/>
    <property type="molecule type" value="Genomic_DNA"/>
</dbReference>
<protein>
    <submittedName>
        <fullName evidence="7">Putative BURP domain-containing protein</fullName>
    </submittedName>
</protein>
<gene>
    <name evidence="7" type="ORF">Lalb_Chr08g0236421</name>
</gene>
<dbReference type="InterPro" id="IPR051897">
    <property type="entry name" value="PG-associated_BURP"/>
</dbReference>
<evidence type="ECO:0000256" key="2">
    <source>
        <dbReference type="ARBA" id="ARBA00004271"/>
    </source>
</evidence>
<reference evidence="8" key="1">
    <citation type="journal article" date="2020" name="Nat. Commun.">
        <title>Genome sequence of the cluster root forming white lupin.</title>
        <authorList>
            <person name="Hufnagel B."/>
            <person name="Marques A."/>
            <person name="Soriano A."/>
            <person name="Marques L."/>
            <person name="Divol F."/>
            <person name="Doumas P."/>
            <person name="Sallet E."/>
            <person name="Mancinotti D."/>
            <person name="Carrere S."/>
            <person name="Marande W."/>
            <person name="Arribat S."/>
            <person name="Keller J."/>
            <person name="Huneau C."/>
            <person name="Blein T."/>
            <person name="Aime D."/>
            <person name="Laguerre M."/>
            <person name="Taylor J."/>
            <person name="Schubert V."/>
            <person name="Nelson M."/>
            <person name="Geu-Flores F."/>
            <person name="Crespi M."/>
            <person name="Gallardo-Guerrero K."/>
            <person name="Delaux P.-M."/>
            <person name="Salse J."/>
            <person name="Berges H."/>
            <person name="Guyot R."/>
            <person name="Gouzy J."/>
            <person name="Peret B."/>
        </authorList>
    </citation>
    <scope>NUCLEOTIDE SEQUENCE [LARGE SCALE GENOMIC DNA]</scope>
    <source>
        <strain evidence="8">cv. Amiga</strain>
    </source>
</reference>
<evidence type="ECO:0000256" key="3">
    <source>
        <dbReference type="ARBA" id="ARBA00022512"/>
    </source>
</evidence>
<dbReference type="PANTHER" id="PTHR31458:SF9">
    <property type="entry name" value="POLYGALACTURONASE-1 NON-CATALYTIC SUBUNIT BETA"/>
    <property type="match status" value="1"/>
</dbReference>
<dbReference type="OrthoDB" id="773062at2759"/>
<sequence>MLSQTLYFSSISLPPLGTKHTKQLKMSIHHFIYLFLFFSLSSFHVSQAAITTTTQQHFKTNINPFTPKASLIRYWNTHVSNKHPIPHFLLSKASPLTPQHYAILNNLLTNNPFSSQSHYSLCTIPNLFCSFDQNTPQLFSDATKDNANFAVYSNKHFGNYGSSRVSGTDSFKNYSNGLNTINDSFKKYSTSSTHHGNQFSNYAENGNVANANFTSYGSGATAVSGGFDNYDKFGNVPNLRFTTYDSAATDHKLSFSSYGNETNAGTQSFTSYGKRVRGGTSEFTNYAVSTNILQSGFTSYGELGTKASNDSFKFYSSSGNNPQSNFQTYGAGSISGTDSFTSYRNSANVGSDSFQSYAAKSNSGTATFTNYGKSFNLGNDSFKEYGKGSKGHSTFEFKSYDLGRDFKEYNKQGASFSQYHNFTPSSGKIVNKLIEEGKFFRESMLKEGKIIIMPDINDKMPQRSFLPLSISSKLPFSTSRLTDIKEMFQVHEGSATERVILNALRECERNPSIGETKRCVGSAEGMINFAVSVLGPSVMVRTTESVNGSKKSVITGRVISVNNGKVTKSVSCHQSLYPHLLYYCHSVPKVRVYEVDILDMDTKVKINHGVAICHLDTSSWGPQHGAFLALGSRPGKIEVCHWIFQNDMTWTIGSF</sequence>
<dbReference type="Proteomes" id="UP000447434">
    <property type="component" value="Chromosome 8"/>
</dbReference>
<keyword evidence="3" id="KW-0134">Cell wall</keyword>
<organism evidence="7 8">
    <name type="scientific">Lupinus albus</name>
    <name type="common">White lupine</name>
    <name type="synonym">Lupinus termis</name>
    <dbReference type="NCBI Taxonomy" id="3870"/>
    <lineage>
        <taxon>Eukaryota</taxon>
        <taxon>Viridiplantae</taxon>
        <taxon>Streptophyta</taxon>
        <taxon>Embryophyta</taxon>
        <taxon>Tracheophyta</taxon>
        <taxon>Spermatophyta</taxon>
        <taxon>Magnoliopsida</taxon>
        <taxon>eudicotyledons</taxon>
        <taxon>Gunneridae</taxon>
        <taxon>Pentapetalae</taxon>
        <taxon>rosids</taxon>
        <taxon>fabids</taxon>
        <taxon>Fabales</taxon>
        <taxon>Fabaceae</taxon>
        <taxon>Papilionoideae</taxon>
        <taxon>50 kb inversion clade</taxon>
        <taxon>genistoids sensu lato</taxon>
        <taxon>core genistoids</taxon>
        <taxon>Genisteae</taxon>
        <taxon>Lupinus</taxon>
    </lineage>
</organism>
<evidence type="ECO:0000256" key="5">
    <source>
        <dbReference type="ARBA" id="ARBA00022729"/>
    </source>
</evidence>
<keyword evidence="4" id="KW-0052">Apoplast</keyword>
<evidence type="ECO:0000313" key="7">
    <source>
        <dbReference type="EMBL" id="KAE9608502.1"/>
    </source>
</evidence>
<accession>A0A6A4Q479</accession>
<dbReference type="GO" id="GO:0048046">
    <property type="term" value="C:apoplast"/>
    <property type="evidence" value="ECO:0007669"/>
    <property type="project" value="UniProtKB-SubCell"/>
</dbReference>
<comment type="caution">
    <text evidence="7">The sequence shown here is derived from an EMBL/GenBank/DDBJ whole genome shotgun (WGS) entry which is preliminary data.</text>
</comment>
<evidence type="ECO:0000256" key="4">
    <source>
        <dbReference type="ARBA" id="ARBA00022523"/>
    </source>
</evidence>
<dbReference type="Pfam" id="PF03181">
    <property type="entry name" value="BURP"/>
    <property type="match status" value="1"/>
</dbReference>